<feature type="transmembrane region" description="Helical" evidence="1">
    <location>
        <begin position="42"/>
        <end position="61"/>
    </location>
</feature>
<organism evidence="2 3">
    <name type="scientific">Parabacteroides merdae</name>
    <dbReference type="NCBI Taxonomy" id="46503"/>
    <lineage>
        <taxon>Bacteria</taxon>
        <taxon>Pseudomonadati</taxon>
        <taxon>Bacteroidota</taxon>
        <taxon>Bacteroidia</taxon>
        <taxon>Bacteroidales</taxon>
        <taxon>Tannerellaceae</taxon>
        <taxon>Parabacteroides</taxon>
    </lineage>
</organism>
<protein>
    <submittedName>
        <fullName evidence="2">Uncharacterized protein</fullName>
    </submittedName>
</protein>
<evidence type="ECO:0000256" key="1">
    <source>
        <dbReference type="SAM" id="Phobius"/>
    </source>
</evidence>
<keyword evidence="1" id="KW-1133">Transmembrane helix</keyword>
<sequence length="64" mass="7413">MTLSLLYVYIRTPDLGRFLALSLHRALHGVSFITENMKRRQIALKQVGLVGVIFMSFHYTFLEV</sequence>
<comment type="caution">
    <text evidence="2">The sequence shown here is derived from an EMBL/GenBank/DDBJ whole genome shotgun (WGS) entry which is preliminary data.</text>
</comment>
<accession>A0AA37NBW9</accession>
<dbReference type="EMBL" id="BQNZ01000001">
    <property type="protein sequence ID" value="GKH70237.1"/>
    <property type="molecule type" value="Genomic_DNA"/>
</dbReference>
<dbReference type="AlphaFoldDB" id="A0AA37NBW9"/>
<keyword evidence="1" id="KW-0472">Membrane</keyword>
<reference evidence="2" key="1">
    <citation type="submission" date="2022-01" db="EMBL/GenBank/DDBJ databases">
        <title>Novel bile acid biosynthetic pathways are enriched in the microbiome of centenarians.</title>
        <authorList>
            <person name="Sato Y."/>
            <person name="Atarashi K."/>
            <person name="Plichta R.D."/>
            <person name="Arai Y."/>
            <person name="Sasajima S."/>
            <person name="Kearney M.S."/>
            <person name="Suda W."/>
            <person name="Takeshita K."/>
            <person name="Sasaki T."/>
            <person name="Okamoto S."/>
            <person name="Skelly N.A."/>
            <person name="Okamura Y."/>
            <person name="Vlamakis H."/>
            <person name="Li Y."/>
            <person name="Tanoue T."/>
            <person name="Takei H."/>
            <person name="Nittono H."/>
            <person name="Narushima S."/>
            <person name="Irie J."/>
            <person name="Itoh H."/>
            <person name="Moriya K."/>
            <person name="Sugiura Y."/>
            <person name="Suematsu M."/>
            <person name="Moritoki N."/>
            <person name="Shibata S."/>
            <person name="Littman R.D."/>
            <person name="Fischbach A.M."/>
            <person name="Uwamino Y."/>
            <person name="Inoue T."/>
            <person name="Honda A."/>
            <person name="Hattori M."/>
            <person name="Murai T."/>
            <person name="Xavier J.R."/>
            <person name="Hirose N."/>
            <person name="Honda K."/>
        </authorList>
    </citation>
    <scope>NUCLEOTIDE SEQUENCE</scope>
    <source>
        <strain evidence="2">CE91-St3</strain>
    </source>
</reference>
<proteinExistence type="predicted"/>
<evidence type="ECO:0000313" key="2">
    <source>
        <dbReference type="EMBL" id="GKH70237.1"/>
    </source>
</evidence>
<name>A0AA37NBW9_9BACT</name>
<dbReference type="Proteomes" id="UP001055114">
    <property type="component" value="Unassembled WGS sequence"/>
</dbReference>
<keyword evidence="1" id="KW-0812">Transmembrane</keyword>
<gene>
    <name evidence="2" type="ORF">CE91St3_01000</name>
</gene>
<evidence type="ECO:0000313" key="3">
    <source>
        <dbReference type="Proteomes" id="UP001055114"/>
    </source>
</evidence>